<dbReference type="GO" id="GO:0016301">
    <property type="term" value="F:kinase activity"/>
    <property type="evidence" value="ECO:0007669"/>
    <property type="project" value="UniProtKB-KW"/>
</dbReference>
<keyword evidence="3" id="KW-0808">Transferase</keyword>
<feature type="transmembrane region" description="Helical" evidence="1">
    <location>
        <begin position="111"/>
        <end position="134"/>
    </location>
</feature>
<comment type="caution">
    <text evidence="3">The sequence shown here is derived from an EMBL/GenBank/DDBJ whole genome shotgun (WGS) entry which is preliminary data.</text>
</comment>
<feature type="domain" description="Signal transduction histidine kinase internal region" evidence="2">
    <location>
        <begin position="151"/>
        <end position="226"/>
    </location>
</feature>
<evidence type="ECO:0000256" key="1">
    <source>
        <dbReference type="SAM" id="Phobius"/>
    </source>
</evidence>
<evidence type="ECO:0000313" key="3">
    <source>
        <dbReference type="EMBL" id="SIS84648.1"/>
    </source>
</evidence>
<protein>
    <submittedName>
        <fullName evidence="3">Histidine kinase</fullName>
    </submittedName>
</protein>
<evidence type="ECO:0000313" key="4">
    <source>
        <dbReference type="Proteomes" id="UP000185728"/>
    </source>
</evidence>
<feature type="transmembrane region" description="Helical" evidence="1">
    <location>
        <begin position="63"/>
        <end position="88"/>
    </location>
</feature>
<proteinExistence type="predicted"/>
<accession>A0ABY1KW47</accession>
<dbReference type="InterPro" id="IPR050640">
    <property type="entry name" value="Bact_2-comp_sensor_kinase"/>
</dbReference>
<dbReference type="Gene3D" id="3.30.565.10">
    <property type="entry name" value="Histidine kinase-like ATPase, C-terminal domain"/>
    <property type="match status" value="1"/>
</dbReference>
<name>A0ABY1KW47_9FLAO</name>
<keyword evidence="1" id="KW-0812">Transmembrane</keyword>
<dbReference type="InterPro" id="IPR010559">
    <property type="entry name" value="Sig_transdc_His_kin_internal"/>
</dbReference>
<dbReference type="PANTHER" id="PTHR34220:SF7">
    <property type="entry name" value="SENSOR HISTIDINE KINASE YPDA"/>
    <property type="match status" value="1"/>
</dbReference>
<feature type="transmembrane region" description="Helical" evidence="1">
    <location>
        <begin position="37"/>
        <end position="54"/>
    </location>
</feature>
<dbReference type="RefSeq" id="WP_076455864.1">
    <property type="nucleotide sequence ID" value="NZ_FTOB01000004.1"/>
</dbReference>
<keyword evidence="4" id="KW-1185">Reference proteome</keyword>
<dbReference type="PANTHER" id="PTHR34220">
    <property type="entry name" value="SENSOR HISTIDINE KINASE YPDA"/>
    <property type="match status" value="1"/>
</dbReference>
<keyword evidence="3" id="KW-0418">Kinase</keyword>
<evidence type="ECO:0000259" key="2">
    <source>
        <dbReference type="Pfam" id="PF06580"/>
    </source>
</evidence>
<dbReference type="Proteomes" id="UP000185728">
    <property type="component" value="Unassembled WGS sequence"/>
</dbReference>
<keyword evidence="1" id="KW-1133">Transmembrane helix</keyword>
<dbReference type="EMBL" id="FTOB01000004">
    <property type="protein sequence ID" value="SIS84648.1"/>
    <property type="molecule type" value="Genomic_DNA"/>
</dbReference>
<sequence length="343" mass="38811">MKQAHRFLFHAILWLAVWLIAWLLIGDDSTFLEKNAPSFIMQVLLIGTLIYYTAPRLLFRKKYIAFGVVSIVAIIVCSFAVTEIVRLIDGVPGPPMGGPPPGRPHMAPPQVLIQFLVLSVAYVLATFVETFLLAQKKEEETIRNKNAGLQMELKFLKSQINPHFLFNALNNIYALSVIDSNRTQESIGTLSEMLRYVLYECDRPLVPIGKEISYIENYLALFALKSSKPFPITTHFDIQNSTVSIAPMLLIPFVENALKHGNIERIEGSFLEVRVSCDRHKIDFFIANSIPKNAITKDIVGGIGLENVKKRLEILYPEKHRLQIEPKAETYTVNLTIDLDEND</sequence>
<dbReference type="Pfam" id="PF06580">
    <property type="entry name" value="His_kinase"/>
    <property type="match status" value="1"/>
</dbReference>
<gene>
    <name evidence="3" type="ORF">SAMN05421766_104344</name>
</gene>
<dbReference type="InterPro" id="IPR036890">
    <property type="entry name" value="HATPase_C_sf"/>
</dbReference>
<organism evidence="3 4">
    <name type="scientific">Zobellia uliginosa</name>
    <dbReference type="NCBI Taxonomy" id="143224"/>
    <lineage>
        <taxon>Bacteria</taxon>
        <taxon>Pseudomonadati</taxon>
        <taxon>Bacteroidota</taxon>
        <taxon>Flavobacteriia</taxon>
        <taxon>Flavobacteriales</taxon>
        <taxon>Flavobacteriaceae</taxon>
        <taxon>Zobellia</taxon>
    </lineage>
</organism>
<reference evidence="3 4" key="1">
    <citation type="submission" date="2017-01" db="EMBL/GenBank/DDBJ databases">
        <authorList>
            <person name="Varghese N."/>
            <person name="Submissions S."/>
        </authorList>
    </citation>
    <scope>NUCLEOTIDE SEQUENCE [LARGE SCALE GENOMIC DNA]</scope>
    <source>
        <strain evidence="3 4">DSM 2061</strain>
    </source>
</reference>
<feature type="transmembrane region" description="Helical" evidence="1">
    <location>
        <begin position="7"/>
        <end position="25"/>
    </location>
</feature>
<keyword evidence="1" id="KW-0472">Membrane</keyword>